<organism evidence="2 3">
    <name type="scientific">Edaphobacter modestus</name>
    <dbReference type="NCBI Taxonomy" id="388466"/>
    <lineage>
        <taxon>Bacteria</taxon>
        <taxon>Pseudomonadati</taxon>
        <taxon>Acidobacteriota</taxon>
        <taxon>Terriglobia</taxon>
        <taxon>Terriglobales</taxon>
        <taxon>Acidobacteriaceae</taxon>
        <taxon>Edaphobacter</taxon>
    </lineage>
</organism>
<keyword evidence="3" id="KW-1185">Reference proteome</keyword>
<dbReference type="OrthoDB" id="36050at57723"/>
<sequence>MATVVATDSKANKLTVQTSDGDEVTYSPHLAKDMTAQSTVYREEQREIAPGDRVQINESYPKQGVRKGDLGTVTAISDTNDLDIRLDKGKSVQSNQEQARHMEHGYAVQNFKAGAPERVLITQETFEGQVDPASLSRNAREVSLYTSDGSGSNQALKAPK</sequence>
<dbReference type="Gene3D" id="2.30.30.940">
    <property type="match status" value="1"/>
</dbReference>
<accession>A0A4Q7XZU2</accession>
<dbReference type="Proteomes" id="UP000292958">
    <property type="component" value="Unassembled WGS sequence"/>
</dbReference>
<dbReference type="RefSeq" id="WP_130424970.1">
    <property type="nucleotide sequence ID" value="NZ_SHKW01000007.1"/>
</dbReference>
<dbReference type="EMBL" id="SHKW01000007">
    <property type="protein sequence ID" value="RZU29698.1"/>
    <property type="molecule type" value="Genomic_DNA"/>
</dbReference>
<name>A0A4Q7XZU2_9BACT</name>
<evidence type="ECO:0000313" key="3">
    <source>
        <dbReference type="Proteomes" id="UP000292958"/>
    </source>
</evidence>
<feature type="region of interest" description="Disordered" evidence="1">
    <location>
        <begin position="141"/>
        <end position="160"/>
    </location>
</feature>
<dbReference type="AlphaFoldDB" id="A0A4Q7XZU2"/>
<reference evidence="2 3" key="1">
    <citation type="submission" date="2019-02" db="EMBL/GenBank/DDBJ databases">
        <title>Genomic Encyclopedia of Archaeal and Bacterial Type Strains, Phase II (KMG-II): from individual species to whole genera.</title>
        <authorList>
            <person name="Goeker M."/>
        </authorList>
    </citation>
    <scope>NUCLEOTIDE SEQUENCE [LARGE SCALE GENOMIC DNA]</scope>
    <source>
        <strain evidence="2 3">DSM 18101</strain>
    </source>
</reference>
<protein>
    <submittedName>
        <fullName evidence="2">Uncharacterized protein</fullName>
    </submittedName>
</protein>
<proteinExistence type="predicted"/>
<feature type="compositionally biased region" description="Polar residues" evidence="1">
    <location>
        <begin position="144"/>
        <end position="160"/>
    </location>
</feature>
<evidence type="ECO:0000313" key="2">
    <source>
        <dbReference type="EMBL" id="RZU29698.1"/>
    </source>
</evidence>
<evidence type="ECO:0000256" key="1">
    <source>
        <dbReference type="SAM" id="MobiDB-lite"/>
    </source>
</evidence>
<comment type="caution">
    <text evidence="2">The sequence shown here is derived from an EMBL/GenBank/DDBJ whole genome shotgun (WGS) entry which is preliminary data.</text>
</comment>
<gene>
    <name evidence="2" type="ORF">BDD14_6305</name>
</gene>